<organism evidence="1 2">
    <name type="scientific">Candidatus Falkowbacteria bacterium CG10_big_fil_rev_8_21_14_0_10_44_15</name>
    <dbReference type="NCBI Taxonomy" id="1974569"/>
    <lineage>
        <taxon>Bacteria</taxon>
        <taxon>Candidatus Falkowiibacteriota</taxon>
    </lineage>
</organism>
<name>A0A2H0V1W9_9BACT</name>
<dbReference type="Proteomes" id="UP000228510">
    <property type="component" value="Unassembled WGS sequence"/>
</dbReference>
<dbReference type="AlphaFoldDB" id="A0A2H0V1W9"/>
<dbReference type="EMBL" id="PFAT01000024">
    <property type="protein sequence ID" value="PIR92439.1"/>
    <property type="molecule type" value="Genomic_DNA"/>
</dbReference>
<accession>A0A2H0V1W9</accession>
<comment type="caution">
    <text evidence="1">The sequence shown here is derived from an EMBL/GenBank/DDBJ whole genome shotgun (WGS) entry which is preliminary data.</text>
</comment>
<gene>
    <name evidence="1" type="ORF">COU01_01730</name>
</gene>
<reference evidence="2" key="1">
    <citation type="submission" date="2017-09" db="EMBL/GenBank/DDBJ databases">
        <title>Depth-based differentiation of microbial function through sediment-hosted aquifers and enrichment of novel symbionts in the deep terrestrial subsurface.</title>
        <authorList>
            <person name="Probst A.J."/>
            <person name="Ladd B."/>
            <person name="Jarett J.K."/>
            <person name="Geller-Mcgrath D.E."/>
            <person name="Sieber C.M.K."/>
            <person name="Emerson J.B."/>
            <person name="Anantharaman K."/>
            <person name="Thomas B.C."/>
            <person name="Malmstrom R."/>
            <person name="Stieglmeier M."/>
            <person name="Klingl A."/>
            <person name="Woyke T."/>
            <person name="Ryan C.M."/>
            <person name="Banfield J.F."/>
        </authorList>
    </citation>
    <scope>NUCLEOTIDE SEQUENCE [LARGE SCALE GENOMIC DNA]</scope>
</reference>
<protein>
    <submittedName>
        <fullName evidence="1">Uncharacterized protein</fullName>
    </submittedName>
</protein>
<evidence type="ECO:0000313" key="2">
    <source>
        <dbReference type="Proteomes" id="UP000228510"/>
    </source>
</evidence>
<sequence>MAEGIFFPEPFEDSLEAVQLISELPKETIRFNVFAGPHSSETFFFTQAGDMPVIAPVCKVKKYTSFQDCTFWSGELGELLTIDIDDDKILEVVEFVDEYPKLGEIGADIETMISDEFSAGGMESKVEDMIEIAKREAGGRGRKVVWNIYRFGQDQFFAKLSGDDFNTAYYLLSDMWQEELPDKPLISKNQMSRASYNFAEMMKNTWQLKN</sequence>
<evidence type="ECO:0000313" key="1">
    <source>
        <dbReference type="EMBL" id="PIR92439.1"/>
    </source>
</evidence>
<proteinExistence type="predicted"/>